<feature type="transmembrane region" description="Helical" evidence="1">
    <location>
        <begin position="90"/>
        <end position="109"/>
    </location>
</feature>
<keyword evidence="1" id="KW-0472">Membrane</keyword>
<dbReference type="Proteomes" id="UP001178507">
    <property type="component" value="Unassembled WGS sequence"/>
</dbReference>
<keyword evidence="3" id="KW-1185">Reference proteome</keyword>
<keyword evidence="1" id="KW-0812">Transmembrane</keyword>
<gene>
    <name evidence="2" type="ORF">EVOR1521_LOCUS31294</name>
</gene>
<keyword evidence="1" id="KW-1133">Transmembrane helix</keyword>
<protein>
    <submittedName>
        <fullName evidence="2">Uncharacterized protein</fullName>
    </submittedName>
</protein>
<proteinExistence type="predicted"/>
<organism evidence="2 3">
    <name type="scientific">Effrenium voratum</name>
    <dbReference type="NCBI Taxonomy" id="2562239"/>
    <lineage>
        <taxon>Eukaryota</taxon>
        <taxon>Sar</taxon>
        <taxon>Alveolata</taxon>
        <taxon>Dinophyceae</taxon>
        <taxon>Suessiales</taxon>
        <taxon>Symbiodiniaceae</taxon>
        <taxon>Effrenium</taxon>
    </lineage>
</organism>
<evidence type="ECO:0000313" key="2">
    <source>
        <dbReference type="EMBL" id="CAJ1410476.1"/>
    </source>
</evidence>
<reference evidence="2" key="1">
    <citation type="submission" date="2023-08" db="EMBL/GenBank/DDBJ databases">
        <authorList>
            <person name="Chen Y."/>
            <person name="Shah S."/>
            <person name="Dougan E. K."/>
            <person name="Thang M."/>
            <person name="Chan C."/>
        </authorList>
    </citation>
    <scope>NUCLEOTIDE SEQUENCE</scope>
</reference>
<sequence>MKPDEDVSAFAAGTKLVILLVVFWSTASHLAWAGPEEGGMAEAGLPSRVVRGEELQDLMPLEPLWDILLPLASLGVGTSLGLFGMRLTLGLTFAWPLLLLLSPTLLSFLEDFHERLLSWQLWQQRRKAN</sequence>
<evidence type="ECO:0000256" key="1">
    <source>
        <dbReference type="SAM" id="Phobius"/>
    </source>
</evidence>
<comment type="caution">
    <text evidence="2">The sequence shown here is derived from an EMBL/GenBank/DDBJ whole genome shotgun (WGS) entry which is preliminary data.</text>
</comment>
<evidence type="ECO:0000313" key="3">
    <source>
        <dbReference type="Proteomes" id="UP001178507"/>
    </source>
</evidence>
<name>A0AA36JSN0_9DINO</name>
<accession>A0AA36JSN0</accession>
<dbReference type="EMBL" id="CAUJNA010003818">
    <property type="protein sequence ID" value="CAJ1410476.1"/>
    <property type="molecule type" value="Genomic_DNA"/>
</dbReference>
<feature type="transmembrane region" description="Helical" evidence="1">
    <location>
        <begin position="7"/>
        <end position="27"/>
    </location>
</feature>
<dbReference type="AlphaFoldDB" id="A0AA36JSN0"/>